<comment type="similarity">
    <text evidence="2">Belongs to the phosphorylase b kinase regulatory chain family.</text>
</comment>
<comment type="subcellular location">
    <subcellularLocation>
        <location evidence="2">Cell membrane</location>
        <topology evidence="2">Lipid-anchor</topology>
        <orientation evidence="2">Cytoplasmic side</orientation>
    </subcellularLocation>
</comment>
<feature type="domain" description="Phosphorylase b kinase regulatory subunit alpha/beta C-terminal" evidence="3">
    <location>
        <begin position="95"/>
        <end position="241"/>
    </location>
</feature>
<organism evidence="4 5">
    <name type="scientific">Schistosoma mattheei</name>
    <dbReference type="NCBI Taxonomy" id="31246"/>
    <lineage>
        <taxon>Eukaryota</taxon>
        <taxon>Metazoa</taxon>
        <taxon>Spiralia</taxon>
        <taxon>Lophotrochozoa</taxon>
        <taxon>Platyhelminthes</taxon>
        <taxon>Trematoda</taxon>
        <taxon>Digenea</taxon>
        <taxon>Strigeidida</taxon>
        <taxon>Schistosomatoidea</taxon>
        <taxon>Schistosomatidae</taxon>
        <taxon>Schistosoma</taxon>
    </lineage>
</organism>
<evidence type="ECO:0000256" key="1">
    <source>
        <dbReference type="ARBA" id="ARBA00023277"/>
    </source>
</evidence>
<dbReference type="Pfam" id="PF19292">
    <property type="entry name" value="KPBB_C"/>
    <property type="match status" value="1"/>
</dbReference>
<dbReference type="InterPro" id="IPR045583">
    <property type="entry name" value="KPBA/B_C"/>
</dbReference>
<comment type="function">
    <text evidence="2">Phosphorylase b kinase catalyzes the phosphorylation of serine in certain substrates, including troponin I.</text>
</comment>
<proteinExistence type="inferred from homology"/>
<gene>
    <name evidence="4" type="ORF">SMTD_LOCUS10031</name>
</gene>
<sequence>MFARTQPQKLENILRLRIGLIIQMMAAELARGLGLTVEDSLYALFSMRPIDTKRLLHNLLNGEDMRIVKTNQTFHRKSTGQPIKLINTTLTNQDNLQVTLDTISGSVKKRSTASRPLIASRKQSIVASVTTEAENENCQTDLRSLWSRRRKIDGALNRVPPGFYKRVYVTLTHMQGLSIGSLILSHNLTKEMTMDEHKFALTVEHVCTMVSTPEYRQLIIEAIHVLGSLMMHDVDNRIFIDCIVKVEDIVEKANNLFLIDQIKYGGNATVCCAKTMKQSGVTDSTPSNNNQARRQSTLTCNGLHNICQRFYDTPPAGKFGTMSYMVRAVSELLTCNKCLNPDKPLPINCNVQ</sequence>
<dbReference type="InterPro" id="IPR008734">
    <property type="entry name" value="PHK_A/B_su"/>
</dbReference>
<evidence type="ECO:0000259" key="3">
    <source>
        <dbReference type="Pfam" id="PF19292"/>
    </source>
</evidence>
<keyword evidence="2" id="KW-0112">Calmodulin-binding</keyword>
<evidence type="ECO:0000313" key="5">
    <source>
        <dbReference type="Proteomes" id="UP000269396"/>
    </source>
</evidence>
<dbReference type="AlphaFoldDB" id="A0A183P6P5"/>
<accession>A0A183P6P5</accession>
<keyword evidence="2" id="KW-0321">Glycogen metabolism</keyword>
<keyword evidence="1 2" id="KW-0119">Carbohydrate metabolism</keyword>
<dbReference type="PANTHER" id="PTHR10749">
    <property type="entry name" value="PHOSPHORYLASE B KINASE REGULATORY SUBUNIT"/>
    <property type="match status" value="1"/>
</dbReference>
<dbReference type="PANTHER" id="PTHR10749:SF7">
    <property type="entry name" value="PHOSPHORYLASE B KINASE REGULATORY SUBUNIT ALPHA-RELATED"/>
    <property type="match status" value="1"/>
</dbReference>
<dbReference type="STRING" id="31246.A0A183P6P5"/>
<keyword evidence="5" id="KW-1185">Reference proteome</keyword>
<protein>
    <recommendedName>
        <fullName evidence="2">Phosphorylase b kinase regulatory subunit</fullName>
    </recommendedName>
</protein>
<keyword evidence="2" id="KW-1003">Cell membrane</keyword>
<dbReference type="UniPathway" id="UPA00163"/>
<dbReference type="GO" id="GO:0005516">
    <property type="term" value="F:calmodulin binding"/>
    <property type="evidence" value="ECO:0007669"/>
    <property type="project" value="UniProtKB-KW"/>
</dbReference>
<keyword evidence="2" id="KW-0636">Prenylation</keyword>
<keyword evidence="2" id="KW-0449">Lipoprotein</keyword>
<name>A0A183P6P5_9TREM</name>
<dbReference type="GO" id="GO:0005964">
    <property type="term" value="C:phosphorylase kinase complex"/>
    <property type="evidence" value="ECO:0007669"/>
    <property type="project" value="TreeGrafter"/>
</dbReference>
<evidence type="ECO:0000313" key="4">
    <source>
        <dbReference type="EMBL" id="VDP52596.1"/>
    </source>
</evidence>
<reference evidence="4 5" key="1">
    <citation type="submission" date="2018-11" db="EMBL/GenBank/DDBJ databases">
        <authorList>
            <consortium name="Pathogen Informatics"/>
        </authorList>
    </citation>
    <scope>NUCLEOTIDE SEQUENCE [LARGE SCALE GENOMIC DNA]</scope>
    <source>
        <strain>Denwood</strain>
        <strain evidence="5">Zambia</strain>
    </source>
</reference>
<keyword evidence="2" id="KW-0472">Membrane</keyword>
<dbReference type="EMBL" id="UZAL01030201">
    <property type="protein sequence ID" value="VDP52596.1"/>
    <property type="molecule type" value="Genomic_DNA"/>
</dbReference>
<dbReference type="GO" id="GO:0005886">
    <property type="term" value="C:plasma membrane"/>
    <property type="evidence" value="ECO:0007669"/>
    <property type="project" value="UniProtKB-SubCell"/>
</dbReference>
<dbReference type="Proteomes" id="UP000269396">
    <property type="component" value="Unassembled WGS sequence"/>
</dbReference>
<evidence type="ECO:0000256" key="2">
    <source>
        <dbReference type="RuleBase" id="RU364123"/>
    </source>
</evidence>
<comment type="pathway">
    <text evidence="2">Glycan biosynthesis; glycogen metabolism.</text>
</comment>
<dbReference type="GO" id="GO:0005977">
    <property type="term" value="P:glycogen metabolic process"/>
    <property type="evidence" value="ECO:0007669"/>
    <property type="project" value="UniProtKB-UniPathway"/>
</dbReference>